<dbReference type="SMART" id="SM00129">
    <property type="entry name" value="KISc"/>
    <property type="match status" value="1"/>
</dbReference>
<dbReference type="GO" id="GO:0008017">
    <property type="term" value="F:microtubule binding"/>
    <property type="evidence" value="ECO:0007669"/>
    <property type="project" value="InterPro"/>
</dbReference>
<dbReference type="Gene3D" id="3.40.850.10">
    <property type="entry name" value="Kinesin motor domain"/>
    <property type="match status" value="1"/>
</dbReference>
<dbReference type="InterPro" id="IPR027417">
    <property type="entry name" value="P-loop_NTPase"/>
</dbReference>
<proteinExistence type="inferred from homology"/>
<dbReference type="InterPro" id="IPR001752">
    <property type="entry name" value="Kinesin_motor_dom"/>
</dbReference>
<evidence type="ECO:0000256" key="4">
    <source>
        <dbReference type="RuleBase" id="RU000394"/>
    </source>
</evidence>
<feature type="domain" description="Kinesin motor" evidence="8">
    <location>
        <begin position="216"/>
        <end position="443"/>
    </location>
</feature>
<feature type="coiled-coil region" evidence="5">
    <location>
        <begin position="537"/>
        <end position="615"/>
    </location>
</feature>
<comment type="caution">
    <text evidence="9">The sequence shown here is derived from an EMBL/GenBank/DDBJ whole genome shotgun (WGS) entry which is preliminary data.</text>
</comment>
<feature type="region of interest" description="Disordered" evidence="6">
    <location>
        <begin position="148"/>
        <end position="182"/>
    </location>
</feature>
<dbReference type="PRINTS" id="PR00380">
    <property type="entry name" value="KINESINHEAVY"/>
</dbReference>
<dbReference type="GO" id="GO:0005524">
    <property type="term" value="F:ATP binding"/>
    <property type="evidence" value="ECO:0007669"/>
    <property type="project" value="UniProtKB-KW"/>
</dbReference>
<evidence type="ECO:0000256" key="1">
    <source>
        <dbReference type="ARBA" id="ARBA00022741"/>
    </source>
</evidence>
<name>A0A8J6L1V0_TENMO</name>
<keyword evidence="4" id="KW-0505">Motor protein</keyword>
<feature type="coiled-coil region" evidence="5">
    <location>
        <begin position="485"/>
        <end position="512"/>
    </location>
</feature>
<keyword evidence="4" id="KW-0493">Microtubule</keyword>
<feature type="signal peptide" evidence="7">
    <location>
        <begin position="1"/>
        <end position="16"/>
    </location>
</feature>
<keyword evidence="5" id="KW-0175">Coiled coil</keyword>
<dbReference type="GO" id="GO:0008010">
    <property type="term" value="F:structural constituent of chitin-based larval cuticle"/>
    <property type="evidence" value="ECO:0007669"/>
    <property type="project" value="TreeGrafter"/>
</dbReference>
<dbReference type="PANTHER" id="PTHR31927:SF13">
    <property type="entry name" value="TWEEDLEBETA"/>
    <property type="match status" value="1"/>
</dbReference>
<evidence type="ECO:0000313" key="10">
    <source>
        <dbReference type="Proteomes" id="UP000719412"/>
    </source>
</evidence>
<dbReference type="EMBL" id="JABDTM020028756">
    <property type="protein sequence ID" value="KAH0808434.1"/>
    <property type="molecule type" value="Genomic_DNA"/>
</dbReference>
<accession>A0A8J6L1V0</accession>
<comment type="caution">
    <text evidence="3">Lacks conserved residue(s) required for the propagation of feature annotation.</text>
</comment>
<evidence type="ECO:0000256" key="6">
    <source>
        <dbReference type="SAM" id="MobiDB-lite"/>
    </source>
</evidence>
<dbReference type="GO" id="GO:0005874">
    <property type="term" value="C:microtubule"/>
    <property type="evidence" value="ECO:0007669"/>
    <property type="project" value="UniProtKB-KW"/>
</dbReference>
<dbReference type="GO" id="GO:0007018">
    <property type="term" value="P:microtubule-based movement"/>
    <property type="evidence" value="ECO:0007669"/>
    <property type="project" value="InterPro"/>
</dbReference>
<comment type="similarity">
    <text evidence="3 4">Belongs to the TRAFAC class myosin-kinesin ATPase superfamily. Kinesin family.</text>
</comment>
<dbReference type="InterPro" id="IPR019821">
    <property type="entry name" value="Kinesin_motor_CS"/>
</dbReference>
<keyword evidence="2 4" id="KW-0067">ATP-binding</keyword>
<evidence type="ECO:0000313" key="9">
    <source>
        <dbReference type="EMBL" id="KAH0808434.1"/>
    </source>
</evidence>
<feature type="compositionally biased region" description="Low complexity" evidence="6">
    <location>
        <begin position="21"/>
        <end position="39"/>
    </location>
</feature>
<dbReference type="Proteomes" id="UP000719412">
    <property type="component" value="Unassembled WGS sequence"/>
</dbReference>
<feature type="region of interest" description="Disordered" evidence="6">
    <location>
        <begin position="21"/>
        <end position="43"/>
    </location>
</feature>
<dbReference type="Pfam" id="PF03103">
    <property type="entry name" value="DUF243"/>
    <property type="match status" value="1"/>
</dbReference>
<evidence type="ECO:0000259" key="8">
    <source>
        <dbReference type="PROSITE" id="PS50067"/>
    </source>
</evidence>
<dbReference type="PROSITE" id="PS00411">
    <property type="entry name" value="KINESIN_MOTOR_1"/>
    <property type="match status" value="1"/>
</dbReference>
<dbReference type="GO" id="GO:0040003">
    <property type="term" value="P:chitin-based cuticle development"/>
    <property type="evidence" value="ECO:0007669"/>
    <property type="project" value="TreeGrafter"/>
</dbReference>
<keyword evidence="1 4" id="KW-0547">Nucleotide-binding</keyword>
<protein>
    <recommendedName>
        <fullName evidence="4">Kinesin-like protein</fullName>
    </recommendedName>
</protein>
<evidence type="ECO:0000256" key="7">
    <source>
        <dbReference type="SAM" id="SignalP"/>
    </source>
</evidence>
<keyword evidence="7" id="KW-0732">Signal</keyword>
<evidence type="ECO:0000256" key="5">
    <source>
        <dbReference type="SAM" id="Coils"/>
    </source>
</evidence>
<dbReference type="PANTHER" id="PTHR31927">
    <property type="entry name" value="FI07246P-RELATED-RELATED"/>
    <property type="match status" value="1"/>
</dbReference>
<dbReference type="SMART" id="SM00690">
    <property type="entry name" value="DM5"/>
    <property type="match status" value="1"/>
</dbReference>
<organism evidence="9 10">
    <name type="scientific">Tenebrio molitor</name>
    <name type="common">Yellow mealworm beetle</name>
    <dbReference type="NCBI Taxonomy" id="7067"/>
    <lineage>
        <taxon>Eukaryota</taxon>
        <taxon>Metazoa</taxon>
        <taxon>Ecdysozoa</taxon>
        <taxon>Arthropoda</taxon>
        <taxon>Hexapoda</taxon>
        <taxon>Insecta</taxon>
        <taxon>Pterygota</taxon>
        <taxon>Neoptera</taxon>
        <taxon>Endopterygota</taxon>
        <taxon>Coleoptera</taxon>
        <taxon>Polyphaga</taxon>
        <taxon>Cucujiformia</taxon>
        <taxon>Tenebrionidae</taxon>
        <taxon>Tenebrio</taxon>
    </lineage>
</organism>
<feature type="region of interest" description="Disordered" evidence="6">
    <location>
        <begin position="463"/>
        <end position="483"/>
    </location>
</feature>
<dbReference type="Pfam" id="PF00225">
    <property type="entry name" value="Kinesin"/>
    <property type="match status" value="1"/>
</dbReference>
<dbReference type="InterPro" id="IPR036961">
    <property type="entry name" value="Kinesin_motor_dom_sf"/>
</dbReference>
<evidence type="ECO:0000256" key="3">
    <source>
        <dbReference type="PROSITE-ProRule" id="PRU00283"/>
    </source>
</evidence>
<dbReference type="PROSITE" id="PS50067">
    <property type="entry name" value="KINESIN_MOTOR_2"/>
    <property type="match status" value="1"/>
</dbReference>
<dbReference type="GO" id="GO:0003777">
    <property type="term" value="F:microtubule motor activity"/>
    <property type="evidence" value="ECO:0007669"/>
    <property type="project" value="InterPro"/>
</dbReference>
<dbReference type="InterPro" id="IPR004145">
    <property type="entry name" value="DUF243"/>
</dbReference>
<reference evidence="9" key="2">
    <citation type="submission" date="2021-08" db="EMBL/GenBank/DDBJ databases">
        <authorList>
            <person name="Eriksson T."/>
        </authorList>
    </citation>
    <scope>NUCLEOTIDE SEQUENCE</scope>
    <source>
        <strain evidence="9">Stoneville</strain>
        <tissue evidence="9">Whole head</tissue>
    </source>
</reference>
<dbReference type="AlphaFoldDB" id="A0A8J6L1V0"/>
<dbReference type="SUPFAM" id="SSF52540">
    <property type="entry name" value="P-loop containing nucleoside triphosphate hydrolases"/>
    <property type="match status" value="1"/>
</dbReference>
<keyword evidence="10" id="KW-1185">Reference proteome</keyword>
<reference evidence="9" key="1">
    <citation type="journal article" date="2020" name="J Insects Food Feed">
        <title>The yellow mealworm (Tenebrio molitor) genome: a resource for the emerging insects as food and feed industry.</title>
        <authorList>
            <person name="Eriksson T."/>
            <person name="Andere A."/>
            <person name="Kelstrup H."/>
            <person name="Emery V."/>
            <person name="Picard C."/>
        </authorList>
    </citation>
    <scope>NUCLEOTIDE SEQUENCE</scope>
    <source>
        <strain evidence="9">Stoneville</strain>
        <tissue evidence="9">Whole head</tissue>
    </source>
</reference>
<sequence>MKFLVLISALVAAAYARPEAGYSYSPPSPPSSSYGAPSPQYGAPAQPPVVHKHVYVHVPPPEPEVHRPQKPIHVAAPQKHYKIIFIKAPTPPTPTAPVIPLQPQNEEKTLVYVLVKKPEEAPEIHIPTPAPTQPSKPEVYFIRYKTQKQAGGGGYPDSGVPQSQYGAPSIPSAPSSEYGAPSGGSGGSTKFVSFFASKTVMILMIYTKLRATSDKEIRIGRNFRSTKVPPNSNFLRNVKEGDSMLKTYTFTKIFEPGTTQKGIFDDVVKPKMLDFINGQTVAFWRGDDTEPLRQQERETTVRKAMQQRLSSEPVAQLEDHSNISLAVWVSFAEIYNEQIFDLLKFDPPRGKERPRLRLGMSNGQPYIKHLSNVSVSSGQEAYQILQHGIHNLNYAPTRLNSHSSRSHSIFTIKLIQVSNLDGGSFVSTFNFCDLAGSERSKKTLNAAVAREISIERKLDPPKKKNRFSQLEETGNDVPSEEEDDVEQLRNAVLFLQNQLEQQQNEFEVTEKLNRDYVTEGYEKHARKRIEDAQDYERMRYEQKLRNMTRKYEQLLEETKQKSEVIEISSSDEEVDDSEKKLQVLNDTLIEGVREFRELKEKYQFLLKEHMLLKEKCWELETELMSYRQGRTDYLNESDDEDYVFM</sequence>
<feature type="chain" id="PRO_5035195131" description="Kinesin-like protein" evidence="7">
    <location>
        <begin position="17"/>
        <end position="645"/>
    </location>
</feature>
<dbReference type="GO" id="GO:0062129">
    <property type="term" value="C:chitin-based extracellular matrix"/>
    <property type="evidence" value="ECO:0007669"/>
    <property type="project" value="TreeGrafter"/>
</dbReference>
<gene>
    <name evidence="9" type="ORF">GEV33_014356</name>
</gene>
<evidence type="ECO:0000256" key="2">
    <source>
        <dbReference type="ARBA" id="ARBA00022840"/>
    </source>
</evidence>